<comment type="caution">
    <text evidence="4">The sequence shown here is derived from an EMBL/GenBank/DDBJ whole genome shotgun (WGS) entry which is preliminary data.</text>
</comment>
<evidence type="ECO:0000256" key="1">
    <source>
        <dbReference type="ARBA" id="ARBA00022988"/>
    </source>
</evidence>
<comment type="function">
    <text evidence="3">Required for maturation of urease via the functional incorporation of the urease nickel metallocenter.</text>
</comment>
<dbReference type="InterPro" id="IPR038277">
    <property type="entry name" value="UreF_sf"/>
</dbReference>
<evidence type="ECO:0000313" key="4">
    <source>
        <dbReference type="EMBL" id="MFC5382613.1"/>
    </source>
</evidence>
<comment type="subunit">
    <text evidence="3">UreD, UreF and UreG form a complex that acts as a GTP-hydrolysis-dependent molecular chaperone, activating the urease apoprotein by helping to assemble the nickel containing metallocenter of UreC. The UreE protein probably delivers the nickel.</text>
</comment>
<dbReference type="Gene3D" id="1.10.4190.10">
    <property type="entry name" value="Urease accessory protein UreF"/>
    <property type="match status" value="1"/>
</dbReference>
<dbReference type="Proteomes" id="UP001596122">
    <property type="component" value="Unassembled WGS sequence"/>
</dbReference>
<comment type="subcellular location">
    <subcellularLocation>
        <location evidence="3">Cytoplasm</location>
    </subcellularLocation>
</comment>
<name>A0ABW0GRK4_9MICO</name>
<dbReference type="Pfam" id="PF01730">
    <property type="entry name" value="UreF"/>
    <property type="match status" value="1"/>
</dbReference>
<keyword evidence="1 3" id="KW-0996">Nickel insertion</keyword>
<sequence>MTSALALLLGDGRLPTGGHVHSGGLEQARSDGRLTGLADLEGWLRRRLRTSAAVAAGVAAAACVAPHRYADLDAETDARTPSPAQREASRSQGRGLLRLAAATWPDTGPPGGWSALGRRPHHAVALGVAAAAAGLGPTDAAAAAVYLAVSGPAGAAQRLLALDPVAVAALTARLAAEMDGVVATAVAAAAGPLHDLPSPSDPLLDVLAERHAAAPDRLFAS</sequence>
<evidence type="ECO:0000256" key="2">
    <source>
        <dbReference type="ARBA" id="ARBA00023186"/>
    </source>
</evidence>
<dbReference type="InterPro" id="IPR002639">
    <property type="entry name" value="UreF"/>
</dbReference>
<accession>A0ABW0GRK4</accession>
<organism evidence="4 5">
    <name type="scientific">Aquipuribacter nitratireducens</name>
    <dbReference type="NCBI Taxonomy" id="650104"/>
    <lineage>
        <taxon>Bacteria</taxon>
        <taxon>Bacillati</taxon>
        <taxon>Actinomycetota</taxon>
        <taxon>Actinomycetes</taxon>
        <taxon>Micrococcales</taxon>
        <taxon>Intrasporangiaceae</taxon>
        <taxon>Aquipuribacter</taxon>
    </lineage>
</organism>
<proteinExistence type="inferred from homology"/>
<dbReference type="PANTHER" id="PTHR33620">
    <property type="entry name" value="UREASE ACCESSORY PROTEIN F"/>
    <property type="match status" value="1"/>
</dbReference>
<dbReference type="PANTHER" id="PTHR33620:SF1">
    <property type="entry name" value="UREASE ACCESSORY PROTEIN F"/>
    <property type="match status" value="1"/>
</dbReference>
<dbReference type="EMBL" id="JBHSLD010000028">
    <property type="protein sequence ID" value="MFC5382613.1"/>
    <property type="molecule type" value="Genomic_DNA"/>
</dbReference>
<evidence type="ECO:0000313" key="5">
    <source>
        <dbReference type="Proteomes" id="UP001596122"/>
    </source>
</evidence>
<keyword evidence="3" id="KW-0963">Cytoplasm</keyword>
<keyword evidence="5" id="KW-1185">Reference proteome</keyword>
<protein>
    <recommendedName>
        <fullName evidence="3">Urease accessory protein UreF</fullName>
    </recommendedName>
</protein>
<comment type="similarity">
    <text evidence="3">Belongs to the UreF family.</text>
</comment>
<dbReference type="HAMAP" id="MF_01385">
    <property type="entry name" value="UreF"/>
    <property type="match status" value="1"/>
</dbReference>
<evidence type="ECO:0000256" key="3">
    <source>
        <dbReference type="HAMAP-Rule" id="MF_01385"/>
    </source>
</evidence>
<dbReference type="RefSeq" id="WP_340270274.1">
    <property type="nucleotide sequence ID" value="NZ_JBBEOG010000006.1"/>
</dbReference>
<reference evidence="5" key="1">
    <citation type="journal article" date="2019" name="Int. J. Syst. Evol. Microbiol.">
        <title>The Global Catalogue of Microorganisms (GCM) 10K type strain sequencing project: providing services to taxonomists for standard genome sequencing and annotation.</title>
        <authorList>
            <consortium name="The Broad Institute Genomics Platform"/>
            <consortium name="The Broad Institute Genome Sequencing Center for Infectious Disease"/>
            <person name="Wu L."/>
            <person name="Ma J."/>
        </authorList>
    </citation>
    <scope>NUCLEOTIDE SEQUENCE [LARGE SCALE GENOMIC DNA]</scope>
    <source>
        <strain evidence="5">CCUG 43114</strain>
    </source>
</reference>
<gene>
    <name evidence="3" type="primary">ureF</name>
    <name evidence="4" type="ORF">ACFPJ6_17755</name>
</gene>
<keyword evidence="2 3" id="KW-0143">Chaperone</keyword>
<dbReference type="PIRSF" id="PIRSF009467">
    <property type="entry name" value="Ureas_acces_UreF"/>
    <property type="match status" value="1"/>
</dbReference>